<dbReference type="NCBIfam" id="TIGR02840">
    <property type="entry name" value="spore_YtaF"/>
    <property type="match status" value="1"/>
</dbReference>
<dbReference type="Pfam" id="PF02659">
    <property type="entry name" value="Mntp"/>
    <property type="match status" value="2"/>
</dbReference>
<feature type="transmembrane region" description="Helical" evidence="5">
    <location>
        <begin position="69"/>
        <end position="86"/>
    </location>
</feature>
<dbReference type="Proteomes" id="UP000245998">
    <property type="component" value="Unassembled WGS sequence"/>
</dbReference>
<dbReference type="InterPro" id="IPR003810">
    <property type="entry name" value="Mntp/YtaF"/>
</dbReference>
<reference evidence="6 7" key="1">
    <citation type="submission" date="2018-04" db="EMBL/GenBank/DDBJ databases">
        <title>Camelliibacillus theae gen. nov., sp. nov., isolated from Pu'er tea.</title>
        <authorList>
            <person name="Niu L."/>
        </authorList>
    </citation>
    <scope>NUCLEOTIDE SEQUENCE [LARGE SCALE GENOMIC DNA]</scope>
    <source>
        <strain evidence="6 7">T8</strain>
    </source>
</reference>
<evidence type="ECO:0000256" key="5">
    <source>
        <dbReference type="SAM" id="Phobius"/>
    </source>
</evidence>
<accession>A0A2U1JKF0</accession>
<feature type="transmembrane region" description="Helical" evidence="5">
    <location>
        <begin position="160"/>
        <end position="177"/>
    </location>
</feature>
<dbReference type="PANTHER" id="PTHR35529">
    <property type="entry name" value="MANGANESE EFFLUX PUMP MNTP-RELATED"/>
    <property type="match status" value="1"/>
</dbReference>
<keyword evidence="4 5" id="KW-0472">Membrane</keyword>
<keyword evidence="2 5" id="KW-0812">Transmembrane</keyword>
<sequence>MADWLALLLLAIAVSLDGFGVGFTYGLRKMKIPFRSLMIIASCSALVLLSAMGIGSIIGGWISPHLAESLGGVILILIGAWMIYRLKHPNGKKSKNNQMIVNFEIKSLGIVIQVLEKPMVADFDESGTITGIEALILGLALSMDAFGAGISAALLGYSPLFLAISIACMSSIFVLSGMKCGLILSKIKWMERFSLIPGVLLIVLGIFKF</sequence>
<evidence type="ECO:0000256" key="4">
    <source>
        <dbReference type="ARBA" id="ARBA00023136"/>
    </source>
</evidence>
<evidence type="ECO:0000256" key="1">
    <source>
        <dbReference type="ARBA" id="ARBA00022475"/>
    </source>
</evidence>
<dbReference type="InterPro" id="IPR014205">
    <property type="entry name" value="Spore_YtaF"/>
</dbReference>
<feature type="transmembrane region" description="Helical" evidence="5">
    <location>
        <begin position="189"/>
        <end position="207"/>
    </location>
</feature>
<dbReference type="RefSeq" id="WP_116556289.1">
    <property type="nucleotide sequence ID" value="NZ_QCZG01000070.1"/>
</dbReference>
<protein>
    <submittedName>
        <fullName evidence="6">Sporulation membrane protein YtaF</fullName>
    </submittedName>
</protein>
<evidence type="ECO:0000256" key="3">
    <source>
        <dbReference type="ARBA" id="ARBA00022989"/>
    </source>
</evidence>
<proteinExistence type="predicted"/>
<keyword evidence="7" id="KW-1185">Reference proteome</keyword>
<dbReference type="EMBL" id="QCZG01000070">
    <property type="protein sequence ID" value="PWA05459.1"/>
    <property type="molecule type" value="Genomic_DNA"/>
</dbReference>
<comment type="caution">
    <text evidence="6">The sequence shown here is derived from an EMBL/GenBank/DDBJ whole genome shotgun (WGS) entry which is preliminary data.</text>
</comment>
<gene>
    <name evidence="6" type="primary">ytaF</name>
    <name evidence="6" type="ORF">DCC39_18100</name>
</gene>
<keyword evidence="1" id="KW-1003">Cell membrane</keyword>
<evidence type="ECO:0000256" key="2">
    <source>
        <dbReference type="ARBA" id="ARBA00022692"/>
    </source>
</evidence>
<evidence type="ECO:0000313" key="7">
    <source>
        <dbReference type="Proteomes" id="UP000245998"/>
    </source>
</evidence>
<keyword evidence="3 5" id="KW-1133">Transmembrane helix</keyword>
<dbReference type="PANTHER" id="PTHR35529:SF2">
    <property type="entry name" value="SPORULATION PROTEIN YTAF-RELATED"/>
    <property type="match status" value="1"/>
</dbReference>
<dbReference type="AlphaFoldDB" id="A0A2U1JKF0"/>
<feature type="transmembrane region" description="Helical" evidence="5">
    <location>
        <begin position="39"/>
        <end position="63"/>
    </location>
</feature>
<evidence type="ECO:0000313" key="6">
    <source>
        <dbReference type="EMBL" id="PWA05459.1"/>
    </source>
</evidence>
<organism evidence="6 7">
    <name type="scientific">Pueribacillus theae</name>
    <dbReference type="NCBI Taxonomy" id="2171751"/>
    <lineage>
        <taxon>Bacteria</taxon>
        <taxon>Bacillati</taxon>
        <taxon>Bacillota</taxon>
        <taxon>Bacilli</taxon>
        <taxon>Bacillales</taxon>
        <taxon>Bacillaceae</taxon>
        <taxon>Pueribacillus</taxon>
    </lineage>
</organism>
<name>A0A2U1JKF0_9BACI</name>
<dbReference type="OrthoDB" id="1679205at2"/>
<feature type="transmembrane region" description="Helical" evidence="5">
    <location>
        <begin position="6"/>
        <end position="27"/>
    </location>
</feature>